<protein>
    <recommendedName>
        <fullName evidence="3">FCS-type domain-containing protein</fullName>
    </recommendedName>
</protein>
<accession>A0ABU7LL00</accession>
<evidence type="ECO:0008006" key="3">
    <source>
        <dbReference type="Google" id="ProtNLM"/>
    </source>
</evidence>
<proteinExistence type="predicted"/>
<name>A0ABU7LL00_9NOCA</name>
<reference evidence="1 2" key="1">
    <citation type="submission" date="2023-07" db="EMBL/GenBank/DDBJ databases">
        <authorList>
            <person name="Girao M."/>
            <person name="Carvalho M.F."/>
        </authorList>
    </citation>
    <scope>NUCLEOTIDE SEQUENCE [LARGE SCALE GENOMIC DNA]</scope>
    <source>
        <strain evidence="1 2">YIM65754</strain>
    </source>
</reference>
<keyword evidence="2" id="KW-1185">Reference proteome</keyword>
<dbReference type="EMBL" id="JAUTXY010000023">
    <property type="protein sequence ID" value="MEE2061897.1"/>
    <property type="molecule type" value="Genomic_DNA"/>
</dbReference>
<gene>
    <name evidence="1" type="ORF">Q7514_30660</name>
</gene>
<dbReference type="RefSeq" id="WP_330137033.1">
    <property type="nucleotide sequence ID" value="NZ_JAUTXY010000023.1"/>
</dbReference>
<comment type="caution">
    <text evidence="1">The sequence shown here is derived from an EMBL/GenBank/DDBJ whole genome shotgun (WGS) entry which is preliminary data.</text>
</comment>
<sequence>MAGRERRPASCLWCGRPVPEIGTGRRRRYCRRSCRQRAYEQRATAASTGLAADAVVLSALEAEALTDRAFEVRCAAEDVATAVDEGAGQVELRRLCAELVELARAAERLR</sequence>
<organism evidence="1 2">
    <name type="scientific">Rhodococcus artemisiae</name>
    <dbReference type="NCBI Taxonomy" id="714159"/>
    <lineage>
        <taxon>Bacteria</taxon>
        <taxon>Bacillati</taxon>
        <taxon>Actinomycetota</taxon>
        <taxon>Actinomycetes</taxon>
        <taxon>Mycobacteriales</taxon>
        <taxon>Nocardiaceae</taxon>
        <taxon>Rhodococcus</taxon>
    </lineage>
</organism>
<evidence type="ECO:0000313" key="1">
    <source>
        <dbReference type="EMBL" id="MEE2061897.1"/>
    </source>
</evidence>
<evidence type="ECO:0000313" key="2">
    <source>
        <dbReference type="Proteomes" id="UP001336020"/>
    </source>
</evidence>
<dbReference type="Proteomes" id="UP001336020">
    <property type="component" value="Unassembled WGS sequence"/>
</dbReference>